<evidence type="ECO:0000313" key="2">
    <source>
        <dbReference type="EMBL" id="MBD2152151.1"/>
    </source>
</evidence>
<reference evidence="2" key="1">
    <citation type="journal article" date="2015" name="ISME J.">
        <title>Draft Genome Sequence of Streptomyces incarnatus NRRL8089, which Produces the Nucleoside Antibiotic Sinefungin.</title>
        <authorList>
            <person name="Oshima K."/>
            <person name="Hattori M."/>
            <person name="Shimizu H."/>
            <person name="Fukuda K."/>
            <person name="Nemoto M."/>
            <person name="Inagaki K."/>
            <person name="Tamura T."/>
        </authorList>
    </citation>
    <scope>NUCLEOTIDE SEQUENCE</scope>
    <source>
        <strain evidence="2">FACHB-1277</strain>
    </source>
</reference>
<evidence type="ECO:0000313" key="3">
    <source>
        <dbReference type="Proteomes" id="UP000631421"/>
    </source>
</evidence>
<dbReference type="AlphaFoldDB" id="A0A926Z7J6"/>
<gene>
    <name evidence="2" type="ORF">H6F44_18795</name>
</gene>
<feature type="compositionally biased region" description="Polar residues" evidence="1">
    <location>
        <begin position="110"/>
        <end position="125"/>
    </location>
</feature>
<proteinExistence type="predicted"/>
<protein>
    <submittedName>
        <fullName evidence="2">Uncharacterized protein</fullName>
    </submittedName>
</protein>
<dbReference type="EMBL" id="JACJPY010000084">
    <property type="protein sequence ID" value="MBD2152151.1"/>
    <property type="molecule type" value="Genomic_DNA"/>
</dbReference>
<comment type="caution">
    <text evidence="2">The sequence shown here is derived from an EMBL/GenBank/DDBJ whole genome shotgun (WGS) entry which is preliminary data.</text>
</comment>
<accession>A0A926Z7J6</accession>
<reference evidence="2" key="2">
    <citation type="submission" date="2020-08" db="EMBL/GenBank/DDBJ databases">
        <authorList>
            <person name="Chen M."/>
            <person name="Teng W."/>
            <person name="Zhao L."/>
            <person name="Hu C."/>
            <person name="Zhou Y."/>
            <person name="Han B."/>
            <person name="Song L."/>
            <person name="Shu W."/>
        </authorList>
    </citation>
    <scope>NUCLEOTIDE SEQUENCE</scope>
    <source>
        <strain evidence="2">FACHB-1277</strain>
    </source>
</reference>
<name>A0A926Z7J6_9CYAN</name>
<dbReference type="RefSeq" id="WP_190352560.1">
    <property type="nucleotide sequence ID" value="NZ_JACJPY010000084.1"/>
</dbReference>
<organism evidence="2 3">
    <name type="scientific">Pseudanabaena cinerea FACHB-1277</name>
    <dbReference type="NCBI Taxonomy" id="2949581"/>
    <lineage>
        <taxon>Bacteria</taxon>
        <taxon>Bacillati</taxon>
        <taxon>Cyanobacteriota</taxon>
        <taxon>Cyanophyceae</taxon>
        <taxon>Pseudanabaenales</taxon>
        <taxon>Pseudanabaenaceae</taxon>
        <taxon>Pseudanabaena</taxon>
        <taxon>Pseudanabaena cinerea</taxon>
    </lineage>
</organism>
<sequence length="301" mass="32757">MTQNPLVEQAKEGNISAIASLMNRLLKSQGMLANVERIGDRLDVLIESDLRSLDDEMRVPKRQVLVGMLKKWFITLDVQNVSTIVISWQQAGSVEPAWTEEVALVETENRLNQEPSEISQNSGVIPTTEPRKLPPLPVFPPKPMLERNSPTGDRPLSLDAQLPIAPKASPDLDEMFGDTDGFDVSDNTAIAIEPLVQPPMPSPNLDPFPTLNDETNALLSDMSVETELTAPDSAANLPSDRQFSWQSLLSTPSVSFQFLQYLVVCAIIVVGLRGIHAALGGGTKAAKPAAIAPELVQDHKI</sequence>
<feature type="region of interest" description="Disordered" evidence="1">
    <location>
        <begin position="110"/>
        <end position="134"/>
    </location>
</feature>
<evidence type="ECO:0000256" key="1">
    <source>
        <dbReference type="SAM" id="MobiDB-lite"/>
    </source>
</evidence>
<keyword evidence="3" id="KW-1185">Reference proteome</keyword>
<dbReference type="Proteomes" id="UP000631421">
    <property type="component" value="Unassembled WGS sequence"/>
</dbReference>